<comment type="caution">
    <text evidence="1">The sequence shown here is derived from an EMBL/GenBank/DDBJ whole genome shotgun (WGS) entry which is preliminary data.</text>
</comment>
<organism evidence="1 2">
    <name type="scientific">Nephila pilipes</name>
    <name type="common">Giant wood spider</name>
    <name type="synonym">Nephila maculata</name>
    <dbReference type="NCBI Taxonomy" id="299642"/>
    <lineage>
        <taxon>Eukaryota</taxon>
        <taxon>Metazoa</taxon>
        <taxon>Ecdysozoa</taxon>
        <taxon>Arthropoda</taxon>
        <taxon>Chelicerata</taxon>
        <taxon>Arachnida</taxon>
        <taxon>Araneae</taxon>
        <taxon>Araneomorphae</taxon>
        <taxon>Entelegynae</taxon>
        <taxon>Araneoidea</taxon>
        <taxon>Nephilidae</taxon>
        <taxon>Nephila</taxon>
    </lineage>
</organism>
<dbReference type="EMBL" id="BMAW01013896">
    <property type="protein sequence ID" value="GFT36266.1"/>
    <property type="molecule type" value="Genomic_DNA"/>
</dbReference>
<evidence type="ECO:0000313" key="2">
    <source>
        <dbReference type="Proteomes" id="UP000887013"/>
    </source>
</evidence>
<protein>
    <submittedName>
        <fullName evidence="1">Uncharacterized protein</fullName>
    </submittedName>
</protein>
<evidence type="ECO:0000313" key="1">
    <source>
        <dbReference type="EMBL" id="GFT36266.1"/>
    </source>
</evidence>
<dbReference type="Proteomes" id="UP000887013">
    <property type="component" value="Unassembled WGS sequence"/>
</dbReference>
<dbReference type="OrthoDB" id="6434028at2759"/>
<gene>
    <name evidence="1" type="primary">AVEN_136904_1</name>
    <name evidence="1" type="ORF">NPIL_589021</name>
</gene>
<name>A0A8X6NUT1_NEPPI</name>
<reference evidence="1" key="1">
    <citation type="submission" date="2020-08" db="EMBL/GenBank/DDBJ databases">
        <title>Multicomponent nature underlies the extraordinary mechanical properties of spider dragline silk.</title>
        <authorList>
            <person name="Kono N."/>
            <person name="Nakamura H."/>
            <person name="Mori M."/>
            <person name="Yoshida Y."/>
            <person name="Ohtoshi R."/>
            <person name="Malay A.D."/>
            <person name="Moran D.A.P."/>
            <person name="Tomita M."/>
            <person name="Numata K."/>
            <person name="Arakawa K."/>
        </authorList>
    </citation>
    <scope>NUCLEOTIDE SEQUENCE</scope>
</reference>
<accession>A0A8X6NUT1</accession>
<dbReference type="AlphaFoldDB" id="A0A8X6NUT1"/>
<proteinExistence type="predicted"/>
<keyword evidence="2" id="KW-1185">Reference proteome</keyword>
<sequence>MAQANPLLEEENVDENAGYVAFYQENHEFLRRVFLHQVPDLLKYEIGELFFGSSLRTSEWKVVVEELGVDHITVHGIEHMSKTSGDPPLYVALSKCLLSRASLGDVIEVFIRMQKYNLLRHLKPFAEGLLLRRNNGEGIRYEPHATAPDFNFHESYTSQVNCFLNETNYNARCGQLNSSEFMKKDEVKPSIIVNGLQSSEIISSSKSKHQISRVSNIQTVDVCSTVHYISVFIMHAMQDEAFAKKLASFLMKNNIQVIISAGLQSLLHVNHTKIMRGVFERVNFIIPMVSNFLITQVRFRGYNGIQMSDIESAANSFMYNLLLNEFSANGSENRRVIPVYISSEDMNAAYRDPILSYSLPLKKKKDILKILNDYKKYQGI</sequence>